<gene>
    <name evidence="1" type="ORF">SAMN05444342_1065</name>
</gene>
<accession>A0A1M6QUI0</accession>
<dbReference type="NCBIfam" id="NF041912">
    <property type="entry name" value="HVO_0758"/>
    <property type="match status" value="1"/>
</dbReference>
<sequence>MYNDNCYQKETQSFPSTRRRSISSVRICHSVVYVVSMQSVRSGLRKGEVEKDTYGRLSCSDCGESLKTRNDPDEVYSVRLCQNCDGKWKVL</sequence>
<protein>
    <submittedName>
        <fullName evidence="1">Uncharacterized protein</fullName>
    </submittedName>
</protein>
<dbReference type="AlphaFoldDB" id="A0A1M6QUI0"/>
<dbReference type="Pfam" id="PF23137">
    <property type="entry name" value="HVO_0758"/>
    <property type="match status" value="1"/>
</dbReference>
<organism evidence="1 2">
    <name type="scientific">Haladaptatus paucihalophilus DX253</name>
    <dbReference type="NCBI Taxonomy" id="797209"/>
    <lineage>
        <taxon>Archaea</taxon>
        <taxon>Methanobacteriati</taxon>
        <taxon>Methanobacteriota</taxon>
        <taxon>Stenosarchaea group</taxon>
        <taxon>Halobacteria</taxon>
        <taxon>Halobacteriales</taxon>
        <taxon>Haladaptataceae</taxon>
        <taxon>Haladaptatus</taxon>
    </lineage>
</organism>
<evidence type="ECO:0000313" key="2">
    <source>
        <dbReference type="Proteomes" id="UP000184203"/>
    </source>
</evidence>
<dbReference type="EMBL" id="FRAN01000001">
    <property type="protein sequence ID" value="SHK23884.1"/>
    <property type="molecule type" value="Genomic_DNA"/>
</dbReference>
<dbReference type="Proteomes" id="UP000184203">
    <property type="component" value="Unassembled WGS sequence"/>
</dbReference>
<keyword evidence="2" id="KW-1185">Reference proteome</keyword>
<dbReference type="InterPro" id="IPR049697">
    <property type="entry name" value="HVO_0758-like"/>
</dbReference>
<reference evidence="2" key="1">
    <citation type="submission" date="2016-11" db="EMBL/GenBank/DDBJ databases">
        <authorList>
            <person name="Varghese N."/>
            <person name="Submissions S."/>
        </authorList>
    </citation>
    <scope>NUCLEOTIDE SEQUENCE [LARGE SCALE GENOMIC DNA]</scope>
    <source>
        <strain evidence="2">DX253</strain>
    </source>
</reference>
<proteinExistence type="predicted"/>
<evidence type="ECO:0000313" key="1">
    <source>
        <dbReference type="EMBL" id="SHK23884.1"/>
    </source>
</evidence>
<name>A0A1M6QUI0_HALPU</name>